<evidence type="ECO:0000313" key="2">
    <source>
        <dbReference type="EMBL" id="OJI82142.1"/>
    </source>
</evidence>
<gene>
    <name evidence="2" type="ORF">ASPTUDRAFT_934285</name>
</gene>
<sequence>MPRIRQPQQQSCRRSDRIRENAQKKSTNIEKQKSSSPSNKCTESQTKPPASMHKKRKAPAPQHSDRQPKRPCRQRNSAVLDPVNIDQEWGQAFIQTVKGSSIHYWIQNNQWPKKLFNSVLGYVLISPPESSEPTEEYEDENKDENEKSNENRIGAYVGEKFRVLP</sequence>
<proteinExistence type="predicted"/>
<dbReference type="VEuPathDB" id="FungiDB:ASPTUDRAFT_934285"/>
<feature type="compositionally biased region" description="Polar residues" evidence="1">
    <location>
        <begin position="34"/>
        <end position="48"/>
    </location>
</feature>
<keyword evidence="3" id="KW-1185">Reference proteome</keyword>
<feature type="region of interest" description="Disordered" evidence="1">
    <location>
        <begin position="1"/>
        <end position="79"/>
    </location>
</feature>
<feature type="region of interest" description="Disordered" evidence="1">
    <location>
        <begin position="127"/>
        <end position="154"/>
    </location>
</feature>
<dbReference type="AlphaFoldDB" id="A0A1L9MZ61"/>
<dbReference type="OrthoDB" id="10426673at2759"/>
<evidence type="ECO:0000313" key="3">
    <source>
        <dbReference type="Proteomes" id="UP000184304"/>
    </source>
</evidence>
<reference evidence="3" key="1">
    <citation type="journal article" date="2017" name="Genome Biol.">
        <title>Comparative genomics reveals high biological diversity and specific adaptations in the industrially and medically important fungal genus Aspergillus.</title>
        <authorList>
            <person name="de Vries R.P."/>
            <person name="Riley R."/>
            <person name="Wiebenga A."/>
            <person name="Aguilar-Osorio G."/>
            <person name="Amillis S."/>
            <person name="Uchima C.A."/>
            <person name="Anderluh G."/>
            <person name="Asadollahi M."/>
            <person name="Askin M."/>
            <person name="Barry K."/>
            <person name="Battaglia E."/>
            <person name="Bayram O."/>
            <person name="Benocci T."/>
            <person name="Braus-Stromeyer S.A."/>
            <person name="Caldana C."/>
            <person name="Canovas D."/>
            <person name="Cerqueira G.C."/>
            <person name="Chen F."/>
            <person name="Chen W."/>
            <person name="Choi C."/>
            <person name="Clum A."/>
            <person name="Dos Santos R.A."/>
            <person name="Damasio A.R."/>
            <person name="Diallinas G."/>
            <person name="Emri T."/>
            <person name="Fekete E."/>
            <person name="Flipphi M."/>
            <person name="Freyberg S."/>
            <person name="Gallo A."/>
            <person name="Gournas C."/>
            <person name="Habgood R."/>
            <person name="Hainaut M."/>
            <person name="Harispe M.L."/>
            <person name="Henrissat B."/>
            <person name="Hilden K.S."/>
            <person name="Hope R."/>
            <person name="Hossain A."/>
            <person name="Karabika E."/>
            <person name="Karaffa L."/>
            <person name="Karanyi Z."/>
            <person name="Krasevec N."/>
            <person name="Kuo A."/>
            <person name="Kusch H."/>
            <person name="LaButti K."/>
            <person name="Lagendijk E.L."/>
            <person name="Lapidus A."/>
            <person name="Levasseur A."/>
            <person name="Lindquist E."/>
            <person name="Lipzen A."/>
            <person name="Logrieco A.F."/>
            <person name="MacCabe A."/>
            <person name="Maekelae M.R."/>
            <person name="Malavazi I."/>
            <person name="Melin P."/>
            <person name="Meyer V."/>
            <person name="Mielnichuk N."/>
            <person name="Miskei M."/>
            <person name="Molnar A.P."/>
            <person name="Mule G."/>
            <person name="Ngan C.Y."/>
            <person name="Orejas M."/>
            <person name="Orosz E."/>
            <person name="Ouedraogo J.P."/>
            <person name="Overkamp K.M."/>
            <person name="Park H.-S."/>
            <person name="Perrone G."/>
            <person name="Piumi F."/>
            <person name="Punt P.J."/>
            <person name="Ram A.F."/>
            <person name="Ramon A."/>
            <person name="Rauscher S."/>
            <person name="Record E."/>
            <person name="Riano-Pachon D.M."/>
            <person name="Robert V."/>
            <person name="Roehrig J."/>
            <person name="Ruller R."/>
            <person name="Salamov A."/>
            <person name="Salih N.S."/>
            <person name="Samson R.A."/>
            <person name="Sandor E."/>
            <person name="Sanguinetti M."/>
            <person name="Schuetze T."/>
            <person name="Sepcic K."/>
            <person name="Shelest E."/>
            <person name="Sherlock G."/>
            <person name="Sophianopoulou V."/>
            <person name="Squina F.M."/>
            <person name="Sun H."/>
            <person name="Susca A."/>
            <person name="Todd R.B."/>
            <person name="Tsang A."/>
            <person name="Unkles S.E."/>
            <person name="van de Wiele N."/>
            <person name="van Rossen-Uffink D."/>
            <person name="Oliveira J.V."/>
            <person name="Vesth T.C."/>
            <person name="Visser J."/>
            <person name="Yu J.-H."/>
            <person name="Zhou M."/>
            <person name="Andersen M.R."/>
            <person name="Archer D.B."/>
            <person name="Baker S.E."/>
            <person name="Benoit I."/>
            <person name="Brakhage A.A."/>
            <person name="Braus G.H."/>
            <person name="Fischer R."/>
            <person name="Frisvad J.C."/>
            <person name="Goldman G.H."/>
            <person name="Houbraken J."/>
            <person name="Oakley B."/>
            <person name="Pocsi I."/>
            <person name="Scazzocchio C."/>
            <person name="Seiboth B."/>
            <person name="vanKuyk P.A."/>
            <person name="Wortman J."/>
            <person name="Dyer P.S."/>
            <person name="Grigoriev I.V."/>
        </authorList>
    </citation>
    <scope>NUCLEOTIDE SEQUENCE [LARGE SCALE GENOMIC DNA]</scope>
    <source>
        <strain evidence="3">CBS 134.48</strain>
    </source>
</reference>
<accession>A0A1L9MZ61</accession>
<evidence type="ECO:0000256" key="1">
    <source>
        <dbReference type="SAM" id="MobiDB-lite"/>
    </source>
</evidence>
<name>A0A1L9MZ61_ASPTC</name>
<feature type="compositionally biased region" description="Acidic residues" evidence="1">
    <location>
        <begin position="132"/>
        <end position="143"/>
    </location>
</feature>
<feature type="compositionally biased region" description="Polar residues" evidence="1">
    <location>
        <begin position="1"/>
        <end position="12"/>
    </location>
</feature>
<protein>
    <submittedName>
        <fullName evidence="2">Uncharacterized protein</fullName>
    </submittedName>
</protein>
<dbReference type="EMBL" id="KV878205">
    <property type="protein sequence ID" value="OJI82142.1"/>
    <property type="molecule type" value="Genomic_DNA"/>
</dbReference>
<feature type="compositionally biased region" description="Basic and acidic residues" evidence="1">
    <location>
        <begin position="13"/>
        <end position="33"/>
    </location>
</feature>
<dbReference type="Proteomes" id="UP000184304">
    <property type="component" value="Unassembled WGS sequence"/>
</dbReference>
<organism evidence="2 3">
    <name type="scientific">Aspergillus tubingensis (strain CBS 134.48)</name>
    <dbReference type="NCBI Taxonomy" id="767770"/>
    <lineage>
        <taxon>Eukaryota</taxon>
        <taxon>Fungi</taxon>
        <taxon>Dikarya</taxon>
        <taxon>Ascomycota</taxon>
        <taxon>Pezizomycotina</taxon>
        <taxon>Eurotiomycetes</taxon>
        <taxon>Eurotiomycetidae</taxon>
        <taxon>Eurotiales</taxon>
        <taxon>Aspergillaceae</taxon>
        <taxon>Aspergillus</taxon>
        <taxon>Aspergillus subgen. Circumdati</taxon>
    </lineage>
</organism>